<feature type="region of interest" description="Disordered" evidence="1">
    <location>
        <begin position="123"/>
        <end position="181"/>
    </location>
</feature>
<evidence type="ECO:0000313" key="4">
    <source>
        <dbReference type="Proteomes" id="UP000642070"/>
    </source>
</evidence>
<feature type="region of interest" description="Disordered" evidence="1">
    <location>
        <begin position="1"/>
        <end position="90"/>
    </location>
</feature>
<sequence>MTTRGASLATRASGCDTCGEMTEHRSPWAEPDTQVVVEPPRPSPTVQRPAAQPRAAEGYGSGRVSGLGVPPIEPPPDVGGGGPGDDDDPIKRNKKIMKWLLGGAVAVVVIGLVIVLGSVMTNNATTPGGLFGDRPKGPSDTRPELARRCPPPSIPPERPSQAAPDVPAGPRTSDPEAGISYKEYGSPWEPWDAAWVDRGELKVTYRVGQHFVTEPNYDGNGSDYHATILSGHVPAAVNDGLVLDLKCIGDQIAADVRVSFYPDSNQREDIEARDLELGGRPARLIKFRLHFSQPGLKAKSELVSIALIDVGKVEAAILYVSIPDTHRQYDKVADEAVESVRPL</sequence>
<organism evidence="3 4">
    <name type="scientific">Dactylosporangium sucinum</name>
    <dbReference type="NCBI Taxonomy" id="1424081"/>
    <lineage>
        <taxon>Bacteria</taxon>
        <taxon>Bacillati</taxon>
        <taxon>Actinomycetota</taxon>
        <taxon>Actinomycetes</taxon>
        <taxon>Micromonosporales</taxon>
        <taxon>Micromonosporaceae</taxon>
        <taxon>Dactylosporangium</taxon>
    </lineage>
</organism>
<name>A0A917TR95_9ACTN</name>
<evidence type="ECO:0000313" key="3">
    <source>
        <dbReference type="EMBL" id="GGM32742.1"/>
    </source>
</evidence>
<gene>
    <name evidence="3" type="ORF">GCM10007977_037710</name>
</gene>
<dbReference type="Proteomes" id="UP000642070">
    <property type="component" value="Unassembled WGS sequence"/>
</dbReference>
<evidence type="ECO:0000256" key="1">
    <source>
        <dbReference type="SAM" id="MobiDB-lite"/>
    </source>
</evidence>
<evidence type="ECO:0000256" key="2">
    <source>
        <dbReference type="SAM" id="Phobius"/>
    </source>
</evidence>
<feature type="transmembrane region" description="Helical" evidence="2">
    <location>
        <begin position="99"/>
        <end position="120"/>
    </location>
</feature>
<dbReference type="AlphaFoldDB" id="A0A917TR95"/>
<feature type="compositionally biased region" description="Basic and acidic residues" evidence="1">
    <location>
        <begin position="133"/>
        <end position="147"/>
    </location>
</feature>
<proteinExistence type="predicted"/>
<keyword evidence="2" id="KW-0472">Membrane</keyword>
<dbReference type="EMBL" id="BMPI01000016">
    <property type="protein sequence ID" value="GGM32742.1"/>
    <property type="molecule type" value="Genomic_DNA"/>
</dbReference>
<protein>
    <submittedName>
        <fullName evidence="3">Uncharacterized protein</fullName>
    </submittedName>
</protein>
<keyword evidence="2" id="KW-1133">Transmembrane helix</keyword>
<accession>A0A917TR95</accession>
<keyword evidence="4" id="KW-1185">Reference proteome</keyword>
<feature type="compositionally biased region" description="Pro residues" evidence="1">
    <location>
        <begin position="149"/>
        <end position="158"/>
    </location>
</feature>
<reference evidence="3" key="1">
    <citation type="journal article" date="2014" name="Int. J. Syst. Evol. Microbiol.">
        <title>Complete genome sequence of Corynebacterium casei LMG S-19264T (=DSM 44701T), isolated from a smear-ripened cheese.</title>
        <authorList>
            <consortium name="US DOE Joint Genome Institute (JGI-PGF)"/>
            <person name="Walter F."/>
            <person name="Albersmeier A."/>
            <person name="Kalinowski J."/>
            <person name="Ruckert C."/>
        </authorList>
    </citation>
    <scope>NUCLEOTIDE SEQUENCE</scope>
    <source>
        <strain evidence="3">JCM 19831</strain>
    </source>
</reference>
<reference evidence="3" key="2">
    <citation type="submission" date="2020-09" db="EMBL/GenBank/DDBJ databases">
        <authorList>
            <person name="Sun Q."/>
            <person name="Ohkuma M."/>
        </authorList>
    </citation>
    <scope>NUCLEOTIDE SEQUENCE</scope>
    <source>
        <strain evidence="3">JCM 19831</strain>
    </source>
</reference>
<comment type="caution">
    <text evidence="3">The sequence shown here is derived from an EMBL/GenBank/DDBJ whole genome shotgun (WGS) entry which is preliminary data.</text>
</comment>
<keyword evidence="2" id="KW-0812">Transmembrane</keyword>